<evidence type="ECO:0000313" key="3">
    <source>
        <dbReference type="Proteomes" id="UP001195769"/>
    </source>
</evidence>
<organism evidence="2 3">
    <name type="scientific">Suillus fuscotomentosus</name>
    <dbReference type="NCBI Taxonomy" id="1912939"/>
    <lineage>
        <taxon>Eukaryota</taxon>
        <taxon>Fungi</taxon>
        <taxon>Dikarya</taxon>
        <taxon>Basidiomycota</taxon>
        <taxon>Agaricomycotina</taxon>
        <taxon>Agaricomycetes</taxon>
        <taxon>Agaricomycetidae</taxon>
        <taxon>Boletales</taxon>
        <taxon>Suillineae</taxon>
        <taxon>Suillaceae</taxon>
        <taxon>Suillus</taxon>
    </lineage>
</organism>
<dbReference type="RefSeq" id="XP_041216582.1">
    <property type="nucleotide sequence ID" value="XM_041363445.1"/>
</dbReference>
<dbReference type="GeneID" id="64657743"/>
<reference evidence="2" key="1">
    <citation type="journal article" date="2020" name="New Phytol.">
        <title>Comparative genomics reveals dynamic genome evolution in host specialist ectomycorrhizal fungi.</title>
        <authorList>
            <person name="Lofgren L.A."/>
            <person name="Nguyen N.H."/>
            <person name="Vilgalys R."/>
            <person name="Ruytinx J."/>
            <person name="Liao H.L."/>
            <person name="Branco S."/>
            <person name="Kuo A."/>
            <person name="LaButti K."/>
            <person name="Lipzen A."/>
            <person name="Andreopoulos W."/>
            <person name="Pangilinan J."/>
            <person name="Riley R."/>
            <person name="Hundley H."/>
            <person name="Na H."/>
            <person name="Barry K."/>
            <person name="Grigoriev I.V."/>
            <person name="Stajich J.E."/>
            <person name="Kennedy P.G."/>
        </authorList>
    </citation>
    <scope>NUCLEOTIDE SEQUENCE</scope>
    <source>
        <strain evidence="2">FC203</strain>
    </source>
</reference>
<protein>
    <submittedName>
        <fullName evidence="2">Uncharacterized protein</fullName>
    </submittedName>
</protein>
<dbReference type="Proteomes" id="UP001195769">
    <property type="component" value="Unassembled WGS sequence"/>
</dbReference>
<keyword evidence="1" id="KW-0732">Signal</keyword>
<name>A0AAD4DNI4_9AGAM</name>
<feature type="signal peptide" evidence="1">
    <location>
        <begin position="1"/>
        <end position="31"/>
    </location>
</feature>
<dbReference type="AlphaFoldDB" id="A0AAD4DNI4"/>
<feature type="chain" id="PRO_5041898915" evidence="1">
    <location>
        <begin position="32"/>
        <end position="72"/>
    </location>
</feature>
<comment type="caution">
    <text evidence="2">The sequence shown here is derived from an EMBL/GenBank/DDBJ whole genome shotgun (WGS) entry which is preliminary data.</text>
</comment>
<proteinExistence type="predicted"/>
<keyword evidence="3" id="KW-1185">Reference proteome</keyword>
<accession>A0AAD4DNI4</accession>
<feature type="non-terminal residue" evidence="2">
    <location>
        <position position="1"/>
    </location>
</feature>
<sequence>MMWSRITPVTMRFSSAIVLAVITALTSSISAMPAQNAVGADGCPTSCFTDEDCSNCVFSDRCLDNSCFIDLF</sequence>
<dbReference type="EMBL" id="JABBWK010000272">
    <property type="protein sequence ID" value="KAG1886370.1"/>
    <property type="molecule type" value="Genomic_DNA"/>
</dbReference>
<evidence type="ECO:0000313" key="2">
    <source>
        <dbReference type="EMBL" id="KAG1886370.1"/>
    </source>
</evidence>
<gene>
    <name evidence="2" type="ORF">F5891DRAFT_1083303</name>
</gene>
<evidence type="ECO:0000256" key="1">
    <source>
        <dbReference type="SAM" id="SignalP"/>
    </source>
</evidence>